<dbReference type="EMBL" id="LAZR01035132">
    <property type="protein sequence ID" value="KKL28334.1"/>
    <property type="molecule type" value="Genomic_DNA"/>
</dbReference>
<evidence type="ECO:0000313" key="1">
    <source>
        <dbReference type="EMBL" id="KKL28334.1"/>
    </source>
</evidence>
<proteinExistence type="predicted"/>
<dbReference type="AlphaFoldDB" id="A0A0F9C2G1"/>
<protein>
    <submittedName>
        <fullName evidence="1">Uncharacterized protein</fullName>
    </submittedName>
</protein>
<accession>A0A0F9C2G1</accession>
<name>A0A0F9C2G1_9ZZZZ</name>
<feature type="non-terminal residue" evidence="1">
    <location>
        <position position="59"/>
    </location>
</feature>
<comment type="caution">
    <text evidence="1">The sequence shown here is derived from an EMBL/GenBank/DDBJ whole genome shotgun (WGS) entry which is preliminary data.</text>
</comment>
<sequence>MVAGHFDTGSGIDADLGIRYVRDSDHALDFKGGRQVELGPDFWIVGIITFVGDAVGHGP</sequence>
<gene>
    <name evidence="1" type="ORF">LCGC14_2376150</name>
</gene>
<organism evidence="1">
    <name type="scientific">marine sediment metagenome</name>
    <dbReference type="NCBI Taxonomy" id="412755"/>
    <lineage>
        <taxon>unclassified sequences</taxon>
        <taxon>metagenomes</taxon>
        <taxon>ecological metagenomes</taxon>
    </lineage>
</organism>
<reference evidence="1" key="1">
    <citation type="journal article" date="2015" name="Nature">
        <title>Complex archaea that bridge the gap between prokaryotes and eukaryotes.</title>
        <authorList>
            <person name="Spang A."/>
            <person name="Saw J.H."/>
            <person name="Jorgensen S.L."/>
            <person name="Zaremba-Niedzwiedzka K."/>
            <person name="Martijn J."/>
            <person name="Lind A.E."/>
            <person name="van Eijk R."/>
            <person name="Schleper C."/>
            <person name="Guy L."/>
            <person name="Ettema T.J."/>
        </authorList>
    </citation>
    <scope>NUCLEOTIDE SEQUENCE</scope>
</reference>